<dbReference type="InterPro" id="IPR037120">
    <property type="entry name" value="Haem_peroxidase_sf_animal"/>
</dbReference>
<dbReference type="SUPFAM" id="SSF48113">
    <property type="entry name" value="Heme-dependent peroxidases"/>
    <property type="match status" value="2"/>
</dbReference>
<dbReference type="EMBL" id="CP111012">
    <property type="protein sequence ID" value="WAQ94510.1"/>
    <property type="molecule type" value="Genomic_DNA"/>
</dbReference>
<evidence type="ECO:0000256" key="2">
    <source>
        <dbReference type="ARBA" id="ARBA00022525"/>
    </source>
</evidence>
<organism evidence="4 5">
    <name type="scientific">Mya arenaria</name>
    <name type="common">Soft-shell clam</name>
    <dbReference type="NCBI Taxonomy" id="6604"/>
    <lineage>
        <taxon>Eukaryota</taxon>
        <taxon>Metazoa</taxon>
        <taxon>Spiralia</taxon>
        <taxon>Lophotrochozoa</taxon>
        <taxon>Mollusca</taxon>
        <taxon>Bivalvia</taxon>
        <taxon>Autobranchia</taxon>
        <taxon>Heteroconchia</taxon>
        <taxon>Euheterodonta</taxon>
        <taxon>Imparidentia</taxon>
        <taxon>Neoheterodontei</taxon>
        <taxon>Myida</taxon>
        <taxon>Myoidea</taxon>
        <taxon>Myidae</taxon>
        <taxon>Mya</taxon>
    </lineage>
</organism>
<sequence>MMGTDDGHVKSDVQMLMSHGGRNIAECPNMRKRSSLSCNTRCTEDTPSYKNKYSATQSGICKQPEVNCCSKSPFRSLDGACNNLAHSRWGQAERVQNRIVDNAFEDGVGAPRATSSCSGASLPSPRAVSVHLHTADATMETERNNTYMLTAYVQVPEVTTVAADIRLRVVSIRDPRWIPEVDSPECVQIAIPDDDPFFQGDCMGFPRSIALCDCNGVRQPVNSQTAYLDLSVTYGVSEAENRRLRESHGGAAFRYGHTILNRGTGQMDINFNLLLLDDLANNFFKPNIYHSYNGTGHHNVLRWATSERCPLLDRKVERSVQERLFIDSEGNSFDLVALNIQRGRGHGLPGYNAYRKFCDLSEASNFGTGNSGLVDHDESIARLLEDVYECPDDIDLFTGIITERRGSEGLLGPLGTCLLGEQFKRFRDGDRFFFERNVPAVGFTR</sequence>
<evidence type="ECO:0000256" key="1">
    <source>
        <dbReference type="ARBA" id="ARBA00004613"/>
    </source>
</evidence>
<accession>A0ABY7DDT7</accession>
<comment type="subcellular location">
    <subcellularLocation>
        <location evidence="1">Secreted</location>
    </subcellularLocation>
</comment>
<evidence type="ECO:0000256" key="3">
    <source>
        <dbReference type="ARBA" id="ARBA00023180"/>
    </source>
</evidence>
<keyword evidence="3" id="KW-0325">Glycoprotein</keyword>
<reference evidence="4" key="1">
    <citation type="submission" date="2022-11" db="EMBL/GenBank/DDBJ databases">
        <title>Centuries of genome instability and evolution in soft-shell clam transmissible cancer (bioRxiv).</title>
        <authorList>
            <person name="Hart S.F.M."/>
            <person name="Yonemitsu M.A."/>
            <person name="Giersch R.M."/>
            <person name="Beal B.F."/>
            <person name="Arriagada G."/>
            <person name="Davis B.W."/>
            <person name="Ostrander E.A."/>
            <person name="Goff S.P."/>
            <person name="Metzger M.J."/>
        </authorList>
    </citation>
    <scope>NUCLEOTIDE SEQUENCE</scope>
    <source>
        <strain evidence="4">MELC-2E11</strain>
        <tissue evidence="4">Siphon/mantle</tissue>
    </source>
</reference>
<proteinExistence type="predicted"/>
<dbReference type="Gene3D" id="1.10.640.10">
    <property type="entry name" value="Haem peroxidase domain superfamily, animal type"/>
    <property type="match status" value="2"/>
</dbReference>
<keyword evidence="5" id="KW-1185">Reference proteome</keyword>
<dbReference type="Pfam" id="PF03098">
    <property type="entry name" value="An_peroxidase"/>
    <property type="match status" value="1"/>
</dbReference>
<protein>
    <submittedName>
        <fullName evidence="4">PLSP-like protein</fullName>
    </submittedName>
</protein>
<dbReference type="PANTHER" id="PTHR11475:SF4">
    <property type="entry name" value="CHORION PEROXIDASE"/>
    <property type="match status" value="1"/>
</dbReference>
<name>A0ABY7DDT7_MYAAR</name>
<keyword evidence="2" id="KW-0964">Secreted</keyword>
<dbReference type="InterPro" id="IPR010255">
    <property type="entry name" value="Haem_peroxidase_sf"/>
</dbReference>
<dbReference type="Proteomes" id="UP001164746">
    <property type="component" value="Chromosome 1"/>
</dbReference>
<evidence type="ECO:0000313" key="5">
    <source>
        <dbReference type="Proteomes" id="UP001164746"/>
    </source>
</evidence>
<dbReference type="PROSITE" id="PS50292">
    <property type="entry name" value="PEROXIDASE_3"/>
    <property type="match status" value="1"/>
</dbReference>
<feature type="non-terminal residue" evidence="4">
    <location>
        <position position="445"/>
    </location>
</feature>
<dbReference type="InterPro" id="IPR019791">
    <property type="entry name" value="Haem_peroxidase_animal"/>
</dbReference>
<dbReference type="PANTHER" id="PTHR11475">
    <property type="entry name" value="OXIDASE/PEROXIDASE"/>
    <property type="match status" value="1"/>
</dbReference>
<evidence type="ECO:0000313" key="4">
    <source>
        <dbReference type="EMBL" id="WAQ94510.1"/>
    </source>
</evidence>
<gene>
    <name evidence="4" type="ORF">MAR_006981</name>
</gene>